<evidence type="ECO:0000313" key="1">
    <source>
        <dbReference type="EMBL" id="MBB4665245.1"/>
    </source>
</evidence>
<reference evidence="1 2" key="1">
    <citation type="submission" date="2020-08" db="EMBL/GenBank/DDBJ databases">
        <title>Genomic Encyclopedia of Archaeal and Bacterial Type Strains, Phase II (KMG-II): from individual species to whole genera.</title>
        <authorList>
            <person name="Goeker M."/>
        </authorList>
    </citation>
    <scope>NUCLEOTIDE SEQUENCE [LARGE SCALE GENOMIC DNA]</scope>
    <source>
        <strain evidence="1 2">DSM 23288</strain>
    </source>
</reference>
<sequence length="96" mass="11083">MDPVKLRNRLLVATGMWREVSGSPLPRLPPGQPEQQIEAFELLLVERLWESATPENAREIADRTWDLVHDRSDEDPVRKRVVECHEALARMSRLGD</sequence>
<dbReference type="RefSeq" id="WP_183346011.1">
    <property type="nucleotide sequence ID" value="NZ_JACHNU010000014.1"/>
</dbReference>
<dbReference type="EMBL" id="JACHNU010000014">
    <property type="protein sequence ID" value="MBB4665245.1"/>
    <property type="molecule type" value="Genomic_DNA"/>
</dbReference>
<accession>A0A840ILM0</accession>
<evidence type="ECO:0000313" key="2">
    <source>
        <dbReference type="Proteomes" id="UP000585272"/>
    </source>
</evidence>
<organism evidence="1 2">
    <name type="scientific">Conexibacter arvalis</name>
    <dbReference type="NCBI Taxonomy" id="912552"/>
    <lineage>
        <taxon>Bacteria</taxon>
        <taxon>Bacillati</taxon>
        <taxon>Actinomycetota</taxon>
        <taxon>Thermoleophilia</taxon>
        <taxon>Solirubrobacterales</taxon>
        <taxon>Conexibacteraceae</taxon>
        <taxon>Conexibacter</taxon>
    </lineage>
</organism>
<gene>
    <name evidence="1" type="ORF">BDZ31_004872</name>
</gene>
<name>A0A840ILM0_9ACTN</name>
<dbReference type="AlphaFoldDB" id="A0A840ILM0"/>
<keyword evidence="2" id="KW-1185">Reference proteome</keyword>
<protein>
    <submittedName>
        <fullName evidence="1">Uncharacterized protein</fullName>
    </submittedName>
</protein>
<dbReference type="Proteomes" id="UP000585272">
    <property type="component" value="Unassembled WGS sequence"/>
</dbReference>
<proteinExistence type="predicted"/>
<comment type="caution">
    <text evidence="1">The sequence shown here is derived from an EMBL/GenBank/DDBJ whole genome shotgun (WGS) entry which is preliminary data.</text>
</comment>